<dbReference type="OrthoDB" id="2989740at2"/>
<protein>
    <submittedName>
        <fullName evidence="1">Uncharacterized protein</fullName>
    </submittedName>
</protein>
<gene>
    <name evidence="1" type="ORF">FHX78_114812</name>
</gene>
<name>A0A561TL70_9ACTN</name>
<reference evidence="1 2" key="1">
    <citation type="submission" date="2019-06" db="EMBL/GenBank/DDBJ databases">
        <title>Sequencing the genomes of 1000 actinobacteria strains.</title>
        <authorList>
            <person name="Klenk H.-P."/>
        </authorList>
    </citation>
    <scope>NUCLEOTIDE SEQUENCE [LARGE SCALE GENOMIC DNA]</scope>
    <source>
        <strain evidence="1 2">DSM 41695</strain>
    </source>
</reference>
<evidence type="ECO:0000313" key="2">
    <source>
        <dbReference type="Proteomes" id="UP000316603"/>
    </source>
</evidence>
<accession>A0A561TL70</accession>
<dbReference type="Proteomes" id="UP000316603">
    <property type="component" value="Unassembled WGS sequence"/>
</dbReference>
<dbReference type="AlphaFoldDB" id="A0A561TL70"/>
<evidence type="ECO:0000313" key="1">
    <source>
        <dbReference type="EMBL" id="TWF87794.1"/>
    </source>
</evidence>
<comment type="caution">
    <text evidence="1">The sequence shown here is derived from an EMBL/GenBank/DDBJ whole genome shotgun (WGS) entry which is preliminary data.</text>
</comment>
<keyword evidence="2" id="KW-1185">Reference proteome</keyword>
<dbReference type="EMBL" id="VIWV01000001">
    <property type="protein sequence ID" value="TWF87794.1"/>
    <property type="molecule type" value="Genomic_DNA"/>
</dbReference>
<sequence>MTAVQTPERTELGKFFQVSVRQFDAGQVAPEMFSAAIDAEWHQLLDKPEYAEFCAQSAGRLINHVENTGYGRISWVDAYVEMFGPLPEVWFTGADGVLDERAMARYRETGEVWAEWDCSPIPGDGGDVAPKISALAAG</sequence>
<proteinExistence type="predicted"/>
<dbReference type="RefSeq" id="WP_145869522.1">
    <property type="nucleotide sequence ID" value="NZ_BNCE01000011.1"/>
</dbReference>
<organism evidence="1 2">
    <name type="scientific">Streptomyces capillispiralis</name>
    <dbReference type="NCBI Taxonomy" id="68182"/>
    <lineage>
        <taxon>Bacteria</taxon>
        <taxon>Bacillati</taxon>
        <taxon>Actinomycetota</taxon>
        <taxon>Actinomycetes</taxon>
        <taxon>Kitasatosporales</taxon>
        <taxon>Streptomycetaceae</taxon>
        <taxon>Streptomyces</taxon>
    </lineage>
</organism>